<evidence type="ECO:0000313" key="1">
    <source>
        <dbReference type="EMBL" id="PRX22188.1"/>
    </source>
</evidence>
<reference evidence="1 2" key="1">
    <citation type="submission" date="2018-03" db="EMBL/GenBank/DDBJ databases">
        <title>Genomic Encyclopedia of Archaeal and Bacterial Type Strains, Phase II (KMG-II): from individual species to whole genera.</title>
        <authorList>
            <person name="Goeker M."/>
        </authorList>
    </citation>
    <scope>NUCLEOTIDE SEQUENCE [LARGE SCALE GENOMIC DNA]</scope>
    <source>
        <strain evidence="1 2">DSM 43146</strain>
    </source>
</reference>
<accession>A0A2T0KG94</accession>
<dbReference type="OrthoDB" id="4204596at2"/>
<dbReference type="Proteomes" id="UP000239415">
    <property type="component" value="Unassembled WGS sequence"/>
</dbReference>
<keyword evidence="2" id="KW-1185">Reference proteome</keyword>
<organism evidence="1 2">
    <name type="scientific">Actinoplanes italicus</name>
    <dbReference type="NCBI Taxonomy" id="113567"/>
    <lineage>
        <taxon>Bacteria</taxon>
        <taxon>Bacillati</taxon>
        <taxon>Actinomycetota</taxon>
        <taxon>Actinomycetes</taxon>
        <taxon>Micromonosporales</taxon>
        <taxon>Micromonosporaceae</taxon>
        <taxon>Actinoplanes</taxon>
    </lineage>
</organism>
<evidence type="ECO:0000313" key="2">
    <source>
        <dbReference type="Proteomes" id="UP000239415"/>
    </source>
</evidence>
<protein>
    <submittedName>
        <fullName evidence="1">Uncharacterized protein</fullName>
    </submittedName>
</protein>
<dbReference type="AlphaFoldDB" id="A0A2T0KG94"/>
<gene>
    <name evidence="1" type="ORF">CLV67_105365</name>
</gene>
<name>A0A2T0KG94_9ACTN</name>
<dbReference type="EMBL" id="PVMZ01000005">
    <property type="protein sequence ID" value="PRX22188.1"/>
    <property type="molecule type" value="Genomic_DNA"/>
</dbReference>
<dbReference type="RefSeq" id="WP_106318871.1">
    <property type="nucleotide sequence ID" value="NZ_BOMO01000031.1"/>
</dbReference>
<proteinExistence type="predicted"/>
<sequence length="113" mass="12321">MSENEMRINRFGFGESGDMDDLARTVEPTELAMVLKSIVRLVLAEETGLLETLTDEAQADFVVPLGMAGKMLSGSDYSVKELVAAACTVRYCAEPHIPGFPSELSRLVSQLPR</sequence>
<comment type="caution">
    <text evidence="1">The sequence shown here is derived from an EMBL/GenBank/DDBJ whole genome shotgun (WGS) entry which is preliminary data.</text>
</comment>